<dbReference type="EMBL" id="LR796896">
    <property type="protein sequence ID" value="CAB4173094.1"/>
    <property type="molecule type" value="Genomic_DNA"/>
</dbReference>
<accession>A0A6J5P4H5</accession>
<dbReference type="Gene3D" id="3.40.630.30">
    <property type="match status" value="1"/>
</dbReference>
<evidence type="ECO:0000313" key="1">
    <source>
        <dbReference type="EMBL" id="CAB4165912.1"/>
    </source>
</evidence>
<dbReference type="SUPFAM" id="SSF55729">
    <property type="entry name" value="Acyl-CoA N-acyltransferases (Nat)"/>
    <property type="match status" value="1"/>
</dbReference>
<dbReference type="EMBL" id="LR796971">
    <property type="protein sequence ID" value="CAB4179074.1"/>
    <property type="molecule type" value="Genomic_DNA"/>
</dbReference>
<organism evidence="1">
    <name type="scientific">uncultured Caudovirales phage</name>
    <dbReference type="NCBI Taxonomy" id="2100421"/>
    <lineage>
        <taxon>Viruses</taxon>
        <taxon>Duplodnaviria</taxon>
        <taxon>Heunggongvirae</taxon>
        <taxon>Uroviricota</taxon>
        <taxon>Caudoviricetes</taxon>
        <taxon>Peduoviridae</taxon>
        <taxon>Maltschvirus</taxon>
        <taxon>Maltschvirus maltsch</taxon>
    </lineage>
</organism>
<proteinExistence type="predicted"/>
<dbReference type="EMBL" id="LR796780">
    <property type="protein sequence ID" value="CAB4165912.1"/>
    <property type="molecule type" value="Genomic_DNA"/>
</dbReference>
<dbReference type="EMBL" id="LR797488">
    <property type="protein sequence ID" value="CAB4219942.1"/>
    <property type="molecule type" value="Genomic_DNA"/>
</dbReference>
<evidence type="ECO:0000313" key="3">
    <source>
        <dbReference type="EMBL" id="CAB4179074.1"/>
    </source>
</evidence>
<evidence type="ECO:0000313" key="2">
    <source>
        <dbReference type="EMBL" id="CAB4173094.1"/>
    </source>
</evidence>
<name>A0A6J5P4H5_9CAUD</name>
<dbReference type="InterPro" id="IPR016181">
    <property type="entry name" value="Acyl_CoA_acyltransferase"/>
</dbReference>
<protein>
    <submittedName>
        <fullName evidence="1">Uncharacterized protein</fullName>
    </submittedName>
</protein>
<reference evidence="1" key="1">
    <citation type="submission" date="2020-04" db="EMBL/GenBank/DDBJ databases">
        <authorList>
            <person name="Chiriac C."/>
            <person name="Salcher M."/>
            <person name="Ghai R."/>
            <person name="Kavagutti S V."/>
        </authorList>
    </citation>
    <scope>NUCLEOTIDE SEQUENCE</scope>
</reference>
<evidence type="ECO:0000313" key="4">
    <source>
        <dbReference type="EMBL" id="CAB4219942.1"/>
    </source>
</evidence>
<gene>
    <name evidence="3" type="ORF">UFOVP1025_30</name>
    <name evidence="4" type="ORF">UFOVP1628_33</name>
    <name evidence="1" type="ORF">UFOVP852_4</name>
    <name evidence="2" type="ORF">UFOVP948_27</name>
</gene>
<sequence>MSLLPIDLINSEAVYHPGMVFLPFQPEHFDKLKTNQKEVLALSKGVNVRTMINAQAQLGVAITTFLYGVPVSIFGCVMCWDGVGEMWMINDDRIRSVPIAMTKSALRMCDIFEIYLHLHRLQITVRKDDRRAVRWAHRLGFVTEGLMKNYGPDKSDFYLMAR</sequence>